<feature type="region of interest" description="Disordered" evidence="1">
    <location>
        <begin position="96"/>
        <end position="139"/>
    </location>
</feature>
<evidence type="ECO:0000313" key="3">
    <source>
        <dbReference type="Proteomes" id="UP000600918"/>
    </source>
</evidence>
<feature type="compositionally biased region" description="Polar residues" evidence="1">
    <location>
        <begin position="119"/>
        <end position="133"/>
    </location>
</feature>
<gene>
    <name evidence="2" type="ORF">H0235_005632</name>
</gene>
<evidence type="ECO:0000313" key="2">
    <source>
        <dbReference type="EMBL" id="KAF7429234.1"/>
    </source>
</evidence>
<comment type="caution">
    <text evidence="2">The sequence shown here is derived from an EMBL/GenBank/DDBJ whole genome shotgun (WGS) entry which is preliminary data.</text>
</comment>
<protein>
    <submittedName>
        <fullName evidence="2">Uncharacterized protein</fullName>
    </submittedName>
</protein>
<evidence type="ECO:0000256" key="1">
    <source>
        <dbReference type="SAM" id="MobiDB-lite"/>
    </source>
</evidence>
<accession>A0A834P589</accession>
<sequence>MEWSIFVFISLKLRPEENEFKSVSDQFPTSCALVAPSWTVSTVTAPPALYYESNLSRREPTPLSGVGPLNDLSTEWSNEIEIEVDSPVEVRKPYETCGRRSERGGAGSMPNEDTPPPTNTHSDQRWTGTGQQINKKRRSSIRLIDTRNDRFEIPFRWYTRREIRLAIMKIFKFHARLSRTLESEANPLPFGQPLKSSSDALQ</sequence>
<organism evidence="2 3">
    <name type="scientific">Vespula pensylvanica</name>
    <name type="common">Western yellow jacket</name>
    <name type="synonym">Wasp</name>
    <dbReference type="NCBI Taxonomy" id="30213"/>
    <lineage>
        <taxon>Eukaryota</taxon>
        <taxon>Metazoa</taxon>
        <taxon>Ecdysozoa</taxon>
        <taxon>Arthropoda</taxon>
        <taxon>Hexapoda</taxon>
        <taxon>Insecta</taxon>
        <taxon>Pterygota</taxon>
        <taxon>Neoptera</taxon>
        <taxon>Endopterygota</taxon>
        <taxon>Hymenoptera</taxon>
        <taxon>Apocrita</taxon>
        <taxon>Aculeata</taxon>
        <taxon>Vespoidea</taxon>
        <taxon>Vespidae</taxon>
        <taxon>Vespinae</taxon>
        <taxon>Vespula</taxon>
    </lineage>
</organism>
<keyword evidence="3" id="KW-1185">Reference proteome</keyword>
<dbReference type="Proteomes" id="UP000600918">
    <property type="component" value="Unassembled WGS sequence"/>
</dbReference>
<name>A0A834P589_VESPE</name>
<proteinExistence type="predicted"/>
<reference evidence="2" key="1">
    <citation type="journal article" date="2020" name="G3 (Bethesda)">
        <title>High-Quality Assemblies for Three Invasive Social Wasps from the &lt;i&gt;Vespula&lt;/i&gt; Genus.</title>
        <authorList>
            <person name="Harrop T.W.R."/>
            <person name="Guhlin J."/>
            <person name="McLaughlin G.M."/>
            <person name="Permina E."/>
            <person name="Stockwell P."/>
            <person name="Gilligan J."/>
            <person name="Le Lec M.F."/>
            <person name="Gruber M.A.M."/>
            <person name="Quinn O."/>
            <person name="Lovegrove M."/>
            <person name="Duncan E.J."/>
            <person name="Remnant E.J."/>
            <person name="Van Eeckhoven J."/>
            <person name="Graham B."/>
            <person name="Knapp R.A."/>
            <person name="Langford K.W."/>
            <person name="Kronenberg Z."/>
            <person name="Press M.O."/>
            <person name="Eacker S.M."/>
            <person name="Wilson-Rankin E.E."/>
            <person name="Purcell J."/>
            <person name="Lester P.J."/>
            <person name="Dearden P.K."/>
        </authorList>
    </citation>
    <scope>NUCLEOTIDE SEQUENCE</scope>
    <source>
        <strain evidence="2">Volc-1</strain>
    </source>
</reference>
<dbReference type="EMBL" id="JACSDY010000004">
    <property type="protein sequence ID" value="KAF7429234.1"/>
    <property type="molecule type" value="Genomic_DNA"/>
</dbReference>
<dbReference type="AlphaFoldDB" id="A0A834P589"/>